<proteinExistence type="predicted"/>
<feature type="region of interest" description="Disordered" evidence="1">
    <location>
        <begin position="17"/>
        <end position="55"/>
    </location>
</feature>
<reference evidence="3" key="1">
    <citation type="journal article" date="2013" name="Nature">
        <title>Draft genome of the wheat A-genome progenitor Triticum urartu.</title>
        <authorList>
            <person name="Ling H.Q."/>
            <person name="Zhao S."/>
            <person name="Liu D."/>
            <person name="Wang J."/>
            <person name="Sun H."/>
            <person name="Zhang C."/>
            <person name="Fan H."/>
            <person name="Li D."/>
            <person name="Dong L."/>
            <person name="Tao Y."/>
            <person name="Gao C."/>
            <person name="Wu H."/>
            <person name="Li Y."/>
            <person name="Cui Y."/>
            <person name="Guo X."/>
            <person name="Zheng S."/>
            <person name="Wang B."/>
            <person name="Yu K."/>
            <person name="Liang Q."/>
            <person name="Yang W."/>
            <person name="Lou X."/>
            <person name="Chen J."/>
            <person name="Feng M."/>
            <person name="Jian J."/>
            <person name="Zhang X."/>
            <person name="Luo G."/>
            <person name="Jiang Y."/>
            <person name="Liu J."/>
            <person name="Wang Z."/>
            <person name="Sha Y."/>
            <person name="Zhang B."/>
            <person name="Wu H."/>
            <person name="Tang D."/>
            <person name="Shen Q."/>
            <person name="Xue P."/>
            <person name="Zou S."/>
            <person name="Wang X."/>
            <person name="Liu X."/>
            <person name="Wang F."/>
            <person name="Yang Y."/>
            <person name="An X."/>
            <person name="Dong Z."/>
            <person name="Zhang K."/>
            <person name="Zhang X."/>
            <person name="Luo M.C."/>
            <person name="Dvorak J."/>
            <person name="Tong Y."/>
            <person name="Wang J."/>
            <person name="Yang H."/>
            <person name="Li Z."/>
            <person name="Wang D."/>
            <person name="Zhang A."/>
            <person name="Wang J."/>
        </authorList>
    </citation>
    <scope>NUCLEOTIDE SEQUENCE</scope>
    <source>
        <strain evidence="3">cv. G1812</strain>
    </source>
</reference>
<evidence type="ECO:0000313" key="2">
    <source>
        <dbReference type="EnsemblPlants" id="TuG1812G0700000423.01.T01"/>
    </source>
</evidence>
<organism evidence="2 3">
    <name type="scientific">Triticum urartu</name>
    <name type="common">Red wild einkorn</name>
    <name type="synonym">Crithodium urartu</name>
    <dbReference type="NCBI Taxonomy" id="4572"/>
    <lineage>
        <taxon>Eukaryota</taxon>
        <taxon>Viridiplantae</taxon>
        <taxon>Streptophyta</taxon>
        <taxon>Embryophyta</taxon>
        <taxon>Tracheophyta</taxon>
        <taxon>Spermatophyta</taxon>
        <taxon>Magnoliopsida</taxon>
        <taxon>Liliopsida</taxon>
        <taxon>Poales</taxon>
        <taxon>Poaceae</taxon>
        <taxon>BOP clade</taxon>
        <taxon>Pooideae</taxon>
        <taxon>Triticodae</taxon>
        <taxon>Triticeae</taxon>
        <taxon>Triticinae</taxon>
        <taxon>Triticum</taxon>
    </lineage>
</organism>
<reference evidence="2" key="2">
    <citation type="submission" date="2018-03" db="EMBL/GenBank/DDBJ databases">
        <title>The Triticum urartu genome reveals the dynamic nature of wheat genome evolution.</title>
        <authorList>
            <person name="Ling H."/>
            <person name="Ma B."/>
            <person name="Shi X."/>
            <person name="Liu H."/>
            <person name="Dong L."/>
            <person name="Sun H."/>
            <person name="Cao Y."/>
            <person name="Gao Q."/>
            <person name="Zheng S."/>
            <person name="Li Y."/>
            <person name="Yu Y."/>
            <person name="Du H."/>
            <person name="Qi M."/>
            <person name="Li Y."/>
            <person name="Yu H."/>
            <person name="Cui Y."/>
            <person name="Wang N."/>
            <person name="Chen C."/>
            <person name="Wu H."/>
            <person name="Zhao Y."/>
            <person name="Zhang J."/>
            <person name="Li Y."/>
            <person name="Zhou W."/>
            <person name="Zhang B."/>
            <person name="Hu W."/>
            <person name="Eijk M."/>
            <person name="Tang J."/>
            <person name="Witsenboer H."/>
            <person name="Zhao S."/>
            <person name="Li Z."/>
            <person name="Zhang A."/>
            <person name="Wang D."/>
            <person name="Liang C."/>
        </authorList>
    </citation>
    <scope>NUCLEOTIDE SEQUENCE [LARGE SCALE GENOMIC DNA]</scope>
    <source>
        <strain evidence="2">cv. G1812</strain>
    </source>
</reference>
<dbReference type="Gramene" id="TuG1812G0700000423.01.T02">
    <property type="protein sequence ID" value="TuG1812G0700000423.01.T02"/>
    <property type="gene ID" value="TuG1812G0700000423.01"/>
</dbReference>
<dbReference type="Proteomes" id="UP000015106">
    <property type="component" value="Chromosome 7"/>
</dbReference>
<evidence type="ECO:0000256" key="1">
    <source>
        <dbReference type="SAM" id="MobiDB-lite"/>
    </source>
</evidence>
<dbReference type="EnsemblPlants" id="TuG1812G0700000423.01.T01">
    <property type="protein sequence ID" value="TuG1812G0700000423.01.T01"/>
    <property type="gene ID" value="TuG1812G0700000423.01"/>
</dbReference>
<dbReference type="Gramene" id="TuG1812G0700000423.01.T01">
    <property type="protein sequence ID" value="TuG1812G0700000423.01.T01"/>
    <property type="gene ID" value="TuG1812G0700000423.01"/>
</dbReference>
<accession>A0A8R7QTU3</accession>
<protein>
    <submittedName>
        <fullName evidence="2">Uncharacterized protein</fullName>
    </submittedName>
</protein>
<evidence type="ECO:0000313" key="3">
    <source>
        <dbReference type="Proteomes" id="UP000015106"/>
    </source>
</evidence>
<keyword evidence="3" id="KW-1185">Reference proteome</keyword>
<name>A0A8R7QTU3_TRIUA</name>
<reference evidence="2" key="3">
    <citation type="submission" date="2022-06" db="UniProtKB">
        <authorList>
            <consortium name="EnsemblPlants"/>
        </authorList>
    </citation>
    <scope>IDENTIFICATION</scope>
</reference>
<sequence length="77" mass="8117">MPGARILVVDLTRTTGRHFWPRPPRSTPPRSACSTSFSGAGEEGQTSSGRQAGREVNLSSSACLIGLLMAAMEVSVK</sequence>
<dbReference type="EnsemblPlants" id="TuG1812G0700000423.01.T02">
    <property type="protein sequence ID" value="TuG1812G0700000423.01.T02"/>
    <property type="gene ID" value="TuG1812G0700000423.01"/>
</dbReference>
<dbReference type="AlphaFoldDB" id="A0A8R7QTU3"/>